<dbReference type="PANTHER" id="PTHR10640">
    <property type="entry name" value="METHYLTHIORIBULOSE-1-PHOSPHATE DEHYDRATASE"/>
    <property type="match status" value="1"/>
</dbReference>
<evidence type="ECO:0000256" key="1">
    <source>
        <dbReference type="ARBA" id="ARBA00022605"/>
    </source>
</evidence>
<comment type="subunit">
    <text evidence="6">Homotetramer.</text>
</comment>
<accession>A0A411A5F7</accession>
<dbReference type="GO" id="GO:0008270">
    <property type="term" value="F:zinc ion binding"/>
    <property type="evidence" value="ECO:0007669"/>
    <property type="project" value="UniProtKB-UniRule"/>
</dbReference>
<dbReference type="UniPathway" id="UPA00904">
    <property type="reaction ID" value="UER00875"/>
</dbReference>
<evidence type="ECO:0000313" key="9">
    <source>
        <dbReference type="Proteomes" id="UP000587477"/>
    </source>
</evidence>
<proteinExistence type="inferred from homology"/>
<sequence>MAAKEERWRELAEVKRELAERDWFPATSGNLSIKVSDGPLTFLVTASGKDKRKETDEDFLLIDENGKPAETGHSLKPSAETLLHTYLYQKTDAGCCLHVHTVNNNVISELYGDEKQITFQGQEMIKALGLWEENASVTVPIIDNPAHIPALAESFAHHADAGSGAVLIRNHGITAWGRTAFEAKRVLEAYEFLFSCHLKLLSLRPQLVK</sequence>
<keyword evidence="5 6" id="KW-0456">Lyase</keyword>
<feature type="domain" description="Class II aldolase/adducin N-terminal" evidence="7">
    <location>
        <begin position="9"/>
        <end position="198"/>
    </location>
</feature>
<protein>
    <recommendedName>
        <fullName evidence="6">Methylthioribulose-1-phosphate dehydratase</fullName>
        <shortName evidence="6">MTRu-1-P dehydratase</shortName>
        <ecNumber evidence="6">4.2.1.109</ecNumber>
    </recommendedName>
</protein>
<dbReference type="GO" id="GO:0046570">
    <property type="term" value="F:methylthioribulose 1-phosphate dehydratase activity"/>
    <property type="evidence" value="ECO:0007669"/>
    <property type="project" value="UniProtKB-UniRule"/>
</dbReference>
<comment type="cofactor">
    <cofactor evidence="6">
        <name>Zn(2+)</name>
        <dbReference type="ChEBI" id="CHEBI:29105"/>
    </cofactor>
    <text evidence="6">Binds 1 zinc ion per subunit.</text>
</comment>
<evidence type="ECO:0000256" key="2">
    <source>
        <dbReference type="ARBA" id="ARBA00022723"/>
    </source>
</evidence>
<dbReference type="GO" id="GO:0005737">
    <property type="term" value="C:cytoplasm"/>
    <property type="evidence" value="ECO:0007669"/>
    <property type="project" value="UniProtKB-UniRule"/>
</dbReference>
<evidence type="ECO:0000256" key="5">
    <source>
        <dbReference type="ARBA" id="ARBA00023239"/>
    </source>
</evidence>
<dbReference type="NCBIfam" id="TIGR03328">
    <property type="entry name" value="salvage_mtnB"/>
    <property type="match status" value="1"/>
</dbReference>
<dbReference type="InterPro" id="IPR017714">
    <property type="entry name" value="MethylthioRu-1-P_deHdtase_MtnB"/>
</dbReference>
<dbReference type="NCBIfam" id="NF005244">
    <property type="entry name" value="PRK06754.1"/>
    <property type="match status" value="1"/>
</dbReference>
<reference evidence="9" key="1">
    <citation type="submission" date="2020-10" db="EMBL/GenBank/DDBJ databases">
        <title>Complete genome sequence of Bacillus velezensis NST6.</title>
        <authorList>
            <person name="Choi J."/>
        </authorList>
    </citation>
    <scope>NUCLEOTIDE SEQUENCE [LARGE SCALE GENOMIC DNA]</scope>
    <source>
        <strain evidence="9">NST6</strain>
    </source>
</reference>
<dbReference type="EC" id="4.2.1.109" evidence="6"/>
<dbReference type="SUPFAM" id="SSF53639">
    <property type="entry name" value="AraD/HMP-PK domain-like"/>
    <property type="match status" value="1"/>
</dbReference>
<dbReference type="Gene3D" id="3.40.225.10">
    <property type="entry name" value="Class II aldolase/adducin N-terminal domain"/>
    <property type="match status" value="1"/>
</dbReference>
<evidence type="ECO:0000256" key="3">
    <source>
        <dbReference type="ARBA" id="ARBA00022833"/>
    </source>
</evidence>
<dbReference type="PANTHER" id="PTHR10640:SF7">
    <property type="entry name" value="METHYLTHIORIBULOSE-1-PHOSPHATE DEHYDRATASE"/>
    <property type="match status" value="1"/>
</dbReference>
<comment type="similarity">
    <text evidence="6">Belongs to the aldolase class II family. MtnB subfamily.</text>
</comment>
<dbReference type="Pfam" id="PF00596">
    <property type="entry name" value="Aldolase_II"/>
    <property type="match status" value="1"/>
</dbReference>
<evidence type="ECO:0000256" key="6">
    <source>
        <dbReference type="HAMAP-Rule" id="MF_01677"/>
    </source>
</evidence>
<dbReference type="RefSeq" id="WP_017417649.1">
    <property type="nucleotide sequence ID" value="NZ_BDDG01000002.1"/>
</dbReference>
<keyword evidence="3 6" id="KW-0862">Zinc</keyword>
<keyword evidence="2 6" id="KW-0479">Metal-binding</keyword>
<name>A0A411A5F7_BACVE</name>
<keyword evidence="4 6" id="KW-0486">Methionine biosynthesis</keyword>
<dbReference type="GO" id="GO:0019509">
    <property type="term" value="P:L-methionine salvage from methylthioadenosine"/>
    <property type="evidence" value="ECO:0007669"/>
    <property type="project" value="UniProtKB-UniRule"/>
</dbReference>
<organism evidence="8 9">
    <name type="scientific">Bacillus velezensis</name>
    <dbReference type="NCBI Taxonomy" id="492670"/>
    <lineage>
        <taxon>Bacteria</taxon>
        <taxon>Bacillati</taxon>
        <taxon>Bacillota</taxon>
        <taxon>Bacilli</taxon>
        <taxon>Bacillales</taxon>
        <taxon>Bacillaceae</taxon>
        <taxon>Bacillus</taxon>
        <taxon>Bacillus amyloliquefaciens group</taxon>
    </lineage>
</organism>
<dbReference type="HAMAP" id="MF_01677">
    <property type="entry name" value="Salvage_MtnB"/>
    <property type="match status" value="1"/>
</dbReference>
<feature type="binding site" evidence="6">
    <location>
        <position position="98"/>
    </location>
    <ligand>
        <name>Zn(2+)</name>
        <dbReference type="ChEBI" id="CHEBI:29105"/>
    </ligand>
</feature>
<evidence type="ECO:0000259" key="7">
    <source>
        <dbReference type="SMART" id="SM01007"/>
    </source>
</evidence>
<dbReference type="InterPro" id="IPR001303">
    <property type="entry name" value="Aldolase_II/adducin_N"/>
</dbReference>
<evidence type="ECO:0000256" key="4">
    <source>
        <dbReference type="ARBA" id="ARBA00023167"/>
    </source>
</evidence>
<keyword evidence="1 6" id="KW-0028">Amino-acid biosynthesis</keyword>
<dbReference type="AlphaFoldDB" id="A0A411A5F7"/>
<comment type="function">
    <text evidence="6">Catalyzes the dehydration of methylthioribulose-1-phosphate (MTRu-1-P) into 2,3-diketo-5-methylthiopentyl-1-phosphate (DK-MTP-1-P).</text>
</comment>
<feature type="binding site" evidence="6">
    <location>
        <position position="100"/>
    </location>
    <ligand>
        <name>Zn(2+)</name>
        <dbReference type="ChEBI" id="CHEBI:29105"/>
    </ligand>
</feature>
<gene>
    <name evidence="6 8" type="primary">mtnB</name>
    <name evidence="8" type="ORF">BACVE_000246</name>
</gene>
<comment type="catalytic activity">
    <reaction evidence="6">
        <text>5-(methylsulfanyl)-D-ribulose 1-phosphate = 5-methylsulfanyl-2,3-dioxopentyl phosphate + H2O</text>
        <dbReference type="Rhea" id="RHEA:15549"/>
        <dbReference type="ChEBI" id="CHEBI:15377"/>
        <dbReference type="ChEBI" id="CHEBI:58548"/>
        <dbReference type="ChEBI" id="CHEBI:58828"/>
        <dbReference type="EC" id="4.2.1.109"/>
    </reaction>
</comment>
<evidence type="ECO:0000313" key="8">
    <source>
        <dbReference type="EMBL" id="QOY25318.1"/>
    </source>
</evidence>
<dbReference type="EMBL" id="CP063687">
    <property type="protein sequence ID" value="QOY25318.1"/>
    <property type="molecule type" value="Genomic_DNA"/>
</dbReference>
<dbReference type="InterPro" id="IPR036409">
    <property type="entry name" value="Aldolase_II/adducin_N_sf"/>
</dbReference>
<comment type="pathway">
    <text evidence="6">Amino-acid biosynthesis; L-methionine biosynthesis via salvage pathway; L-methionine from S-methyl-5-thio-alpha-D-ribose 1-phosphate: step 2/6.</text>
</comment>
<dbReference type="Proteomes" id="UP000587477">
    <property type="component" value="Chromosome"/>
</dbReference>
<dbReference type="FunFam" id="3.40.225.10:FF:000007">
    <property type="entry name" value="Methylthioribulose-1-phosphate dehydratase"/>
    <property type="match status" value="1"/>
</dbReference>
<dbReference type="SMART" id="SM01007">
    <property type="entry name" value="Aldolase_II"/>
    <property type="match status" value="1"/>
</dbReference>